<dbReference type="Gene3D" id="3.90.920.10">
    <property type="entry name" value="DNA primase, PRIM domain"/>
    <property type="match status" value="1"/>
</dbReference>
<dbReference type="Pfam" id="PF01896">
    <property type="entry name" value="DNA_primase_S"/>
    <property type="match status" value="1"/>
</dbReference>
<keyword evidence="10 11" id="KW-0464">Manganese</keyword>
<keyword evidence="9 11" id="KW-0804">Transcription</keyword>
<evidence type="ECO:0000256" key="11">
    <source>
        <dbReference type="HAMAP-Rule" id="MF_00700"/>
    </source>
</evidence>
<keyword evidence="3 11" id="KW-0639">Primosome</keyword>
<dbReference type="InterPro" id="IPR002755">
    <property type="entry name" value="DNA_primase_S"/>
</dbReference>
<comment type="function">
    <text evidence="13">RNA polymerase that catalyzes the synthesis of short RNA molecules used as primers for DNA polymerase during DNA replication.</text>
</comment>
<keyword evidence="4 11" id="KW-0808">Transferase</keyword>
<dbReference type="Proteomes" id="UP000257123">
    <property type="component" value="Unassembled WGS sequence"/>
</dbReference>
<name>A0A371QVM9_9CREN</name>
<dbReference type="GO" id="GO:0006269">
    <property type="term" value="P:DNA replication, synthesis of primer"/>
    <property type="evidence" value="ECO:0007669"/>
    <property type="project" value="UniProtKB-UniRule"/>
</dbReference>
<dbReference type="HAMAP" id="MF_00700">
    <property type="entry name" value="DNA_primase_sml_arc"/>
    <property type="match status" value="1"/>
</dbReference>
<evidence type="ECO:0000256" key="1">
    <source>
        <dbReference type="ARBA" id="ARBA00009762"/>
    </source>
</evidence>
<evidence type="ECO:0000313" key="14">
    <source>
        <dbReference type="EMBL" id="RFA94252.1"/>
    </source>
</evidence>
<evidence type="ECO:0000313" key="16">
    <source>
        <dbReference type="Proteomes" id="UP000256877"/>
    </source>
</evidence>
<dbReference type="SUPFAM" id="SSF56747">
    <property type="entry name" value="Prim-pol domain"/>
    <property type="match status" value="1"/>
</dbReference>
<dbReference type="EMBL" id="NMUF01000095">
    <property type="protein sequence ID" value="RFA94252.1"/>
    <property type="molecule type" value="Genomic_DNA"/>
</dbReference>
<dbReference type="PANTHER" id="PTHR10536">
    <property type="entry name" value="DNA PRIMASE SMALL SUBUNIT"/>
    <property type="match status" value="1"/>
</dbReference>
<keyword evidence="5 11" id="KW-0548">Nucleotidyltransferase</keyword>
<dbReference type="GO" id="GO:0046872">
    <property type="term" value="F:metal ion binding"/>
    <property type="evidence" value="ECO:0007669"/>
    <property type="project" value="UniProtKB-KW"/>
</dbReference>
<protein>
    <recommendedName>
        <fullName evidence="11">DNA primase small subunit PriS</fullName>
        <ecNumber evidence="11">2.7.7.-</ecNumber>
    </recommendedName>
</protein>
<reference evidence="16 17" key="1">
    <citation type="submission" date="2017-07" db="EMBL/GenBank/DDBJ databases">
        <title>Draft genome sequence of aerobic hyperthermophilic archaea, Pyrobaculum aerophilum YKB31 and YKB32.</title>
        <authorList>
            <person name="Mochizuki T."/>
            <person name="Berliner A.J."/>
            <person name="Yoshida-Takashima Y."/>
            <person name="Takaki Y."/>
            <person name="Nunoura T."/>
            <person name="Takai K."/>
        </authorList>
    </citation>
    <scope>NUCLEOTIDE SEQUENCE [LARGE SCALE GENOMIC DNA]</scope>
    <source>
        <strain evidence="15 17">YKB31</strain>
        <strain evidence="14 16">YKB32</strain>
    </source>
</reference>
<evidence type="ECO:0000256" key="6">
    <source>
        <dbReference type="ARBA" id="ARBA00022705"/>
    </source>
</evidence>
<evidence type="ECO:0000256" key="4">
    <source>
        <dbReference type="ARBA" id="ARBA00022679"/>
    </source>
</evidence>
<evidence type="ECO:0000256" key="12">
    <source>
        <dbReference type="RuleBase" id="RU003514"/>
    </source>
</evidence>
<evidence type="ECO:0000256" key="2">
    <source>
        <dbReference type="ARBA" id="ARBA00022478"/>
    </source>
</evidence>
<comment type="similarity">
    <text evidence="1 11 12">Belongs to the eukaryotic-type primase small subunit family.</text>
</comment>
<dbReference type="InterPro" id="IPR014052">
    <property type="entry name" value="DNA_primase_ssu_euk/arc"/>
</dbReference>
<keyword evidence="6 11" id="KW-0235">DNA replication</keyword>
<dbReference type="NCBIfam" id="TIGR00335">
    <property type="entry name" value="primase_sml"/>
    <property type="match status" value="1"/>
</dbReference>
<dbReference type="Proteomes" id="UP000256877">
    <property type="component" value="Unassembled WGS sequence"/>
</dbReference>
<comment type="function">
    <text evidence="11">Catalytic subunit of DNA primase, an RNA polymerase that catalyzes the synthesis of short RNA molecules used as primers for DNA polymerase during DNA replication. The small subunit contains the primase catalytic core and has DNA synthesis activity on its own. Binding to the large subunit stabilizes and modulates the activity, increasing the rate of DNA synthesis while decreasing the length of the DNA fragments, and conferring RNA synthesis capability. The DNA polymerase activity may enable DNA primase to also catalyze primer extension after primer synthesis. May also play a role in DNA repair.</text>
</comment>
<evidence type="ECO:0000256" key="13">
    <source>
        <dbReference type="RuleBase" id="RU004224"/>
    </source>
</evidence>
<dbReference type="EMBL" id="NMUE01000011">
    <property type="protein sequence ID" value="RFA96661.1"/>
    <property type="molecule type" value="Genomic_DNA"/>
</dbReference>
<evidence type="ECO:0000256" key="8">
    <source>
        <dbReference type="ARBA" id="ARBA00022842"/>
    </source>
</evidence>
<keyword evidence="7 11" id="KW-0479">Metal-binding</keyword>
<feature type="active site" evidence="11">
    <location>
        <position position="215"/>
    </location>
</feature>
<comment type="cofactor">
    <cofactor evidence="11">
        <name>Mg(2+)</name>
        <dbReference type="ChEBI" id="CHEBI:18420"/>
    </cofactor>
    <cofactor evidence="11">
        <name>Mn(2+)</name>
        <dbReference type="ChEBI" id="CHEBI:29035"/>
    </cofactor>
</comment>
<dbReference type="CDD" id="cd04860">
    <property type="entry name" value="AE_Prim_S"/>
    <property type="match status" value="1"/>
</dbReference>
<dbReference type="GO" id="GO:0000428">
    <property type="term" value="C:DNA-directed RNA polymerase complex"/>
    <property type="evidence" value="ECO:0007669"/>
    <property type="project" value="UniProtKB-KW"/>
</dbReference>
<dbReference type="RefSeq" id="WP_116420871.1">
    <property type="nucleotide sequence ID" value="NZ_NMUE01000011.1"/>
</dbReference>
<evidence type="ECO:0000256" key="7">
    <source>
        <dbReference type="ARBA" id="ARBA00022723"/>
    </source>
</evidence>
<evidence type="ECO:0000256" key="3">
    <source>
        <dbReference type="ARBA" id="ARBA00022515"/>
    </source>
</evidence>
<keyword evidence="8 11" id="KW-0460">Magnesium</keyword>
<comment type="caution">
    <text evidence="14">The sequence shown here is derived from an EMBL/GenBank/DDBJ whole genome shotgun (WGS) entry which is preliminary data.</text>
</comment>
<evidence type="ECO:0000256" key="10">
    <source>
        <dbReference type="ARBA" id="ARBA00023211"/>
    </source>
</evidence>
<evidence type="ECO:0000313" key="17">
    <source>
        <dbReference type="Proteomes" id="UP000257123"/>
    </source>
</evidence>
<dbReference type="AlphaFoldDB" id="A0A371QVM9"/>
<dbReference type="OrthoDB" id="31125at2157"/>
<dbReference type="InterPro" id="IPR023639">
    <property type="entry name" value="DNA_primase_ssu_PriS"/>
</dbReference>
<evidence type="ECO:0000313" key="15">
    <source>
        <dbReference type="EMBL" id="RFA96661.1"/>
    </source>
</evidence>
<dbReference type="GO" id="GO:0003899">
    <property type="term" value="F:DNA-directed RNA polymerase activity"/>
    <property type="evidence" value="ECO:0007669"/>
    <property type="project" value="UniProtKB-UniRule"/>
</dbReference>
<gene>
    <name evidence="11" type="primary">priS</name>
    <name evidence="15" type="ORF">CGL51_04705</name>
    <name evidence="14" type="ORF">CGL52_14565</name>
</gene>
<keyword evidence="2 11" id="KW-0240">DNA-directed RNA polymerase</keyword>
<sequence length="312" mass="35940">MIVEVFFRNFYRNFAKFEIDAVDKREFAFQPFSGGMVRHKSFKSLEDLRKFVVEKTPRHIYHSAAYYERPGEEDMERKGWIGADLIFDIDGDHLDTEACRESKIVSLRCLEDAREEANKLIDVLIQELDLKPTRIVFSGNRGFHIHVSSEEVMKLGSRERRELVNYLKAVGFDPSRFIAKLGRRKVVLYEEEAVGNLLRIKQGVEDARAMKVEIDEVVTQDIHRLIRAPGSLNGKTGLVALPISLKELDKGVEYIVDKAIAFRKGHLKFKFEKPVEGPVLFEKVEGREGDVKVLPAYVAIYLELQEFGKIYD</sequence>
<feature type="active site" evidence="11">
    <location>
        <position position="90"/>
    </location>
</feature>
<proteinExistence type="inferred from homology"/>
<evidence type="ECO:0000256" key="5">
    <source>
        <dbReference type="ARBA" id="ARBA00022695"/>
    </source>
</evidence>
<feature type="active site" evidence="11">
    <location>
        <position position="88"/>
    </location>
</feature>
<accession>A0A371QVM9</accession>
<dbReference type="EC" id="2.7.7.-" evidence="11"/>
<evidence type="ECO:0000256" key="9">
    <source>
        <dbReference type="ARBA" id="ARBA00023163"/>
    </source>
</evidence>
<organism evidence="14 16">
    <name type="scientific">Pyrobaculum aerophilum</name>
    <dbReference type="NCBI Taxonomy" id="13773"/>
    <lineage>
        <taxon>Archaea</taxon>
        <taxon>Thermoproteota</taxon>
        <taxon>Thermoprotei</taxon>
        <taxon>Thermoproteales</taxon>
        <taxon>Thermoproteaceae</taxon>
        <taxon>Pyrobaculum</taxon>
    </lineage>
</organism>
<dbReference type="GO" id="GO:1990077">
    <property type="term" value="C:primosome complex"/>
    <property type="evidence" value="ECO:0007669"/>
    <property type="project" value="UniProtKB-KW"/>
</dbReference>
<comment type="subunit">
    <text evidence="11">Heterodimer of a small subunit (PriS) and a large subunit (PriL).</text>
</comment>